<dbReference type="Gene3D" id="6.10.250.3000">
    <property type="match status" value="1"/>
</dbReference>
<evidence type="ECO:0000313" key="4">
    <source>
        <dbReference type="Proteomes" id="UP001356427"/>
    </source>
</evidence>
<reference evidence="3 4" key="1">
    <citation type="submission" date="2021-04" db="EMBL/GenBank/DDBJ databases">
        <authorList>
            <person name="De Guttry C."/>
            <person name="Zahm M."/>
            <person name="Klopp C."/>
            <person name="Cabau C."/>
            <person name="Louis A."/>
            <person name="Berthelot C."/>
            <person name="Parey E."/>
            <person name="Roest Crollius H."/>
            <person name="Montfort J."/>
            <person name="Robinson-Rechavi M."/>
            <person name="Bucao C."/>
            <person name="Bouchez O."/>
            <person name="Gislard M."/>
            <person name="Lluch J."/>
            <person name="Milhes M."/>
            <person name="Lampietro C."/>
            <person name="Lopez Roques C."/>
            <person name="Donnadieu C."/>
            <person name="Braasch I."/>
            <person name="Desvignes T."/>
            <person name="Postlethwait J."/>
            <person name="Bobe J."/>
            <person name="Wedekind C."/>
            <person name="Guiguen Y."/>
        </authorList>
    </citation>
    <scope>NUCLEOTIDE SEQUENCE [LARGE SCALE GENOMIC DNA]</scope>
    <source>
        <strain evidence="3">Cs_M1</strain>
        <tissue evidence="3">Blood</tissue>
    </source>
</reference>
<evidence type="ECO:0000313" key="3">
    <source>
        <dbReference type="EMBL" id="KAK6316783.1"/>
    </source>
</evidence>
<name>A0AAN8LQJ5_9TELE</name>
<feature type="compositionally biased region" description="Polar residues" evidence="1">
    <location>
        <begin position="161"/>
        <end position="178"/>
    </location>
</feature>
<feature type="compositionally biased region" description="Polar residues" evidence="1">
    <location>
        <begin position="94"/>
        <end position="121"/>
    </location>
</feature>
<sequence>MSDYQFPFNLHSISFITSLAKLKWNQLVIATKLGTMTVCNLNLDLGFLSNEEAHAVVEVLERDKRLKEIEKERIGRLLEQRGDRKSVLGWPENLRNQQTNKCSVHPSQSPHSTNTEQQTVRSKPMKGKDDGSGRHTTLRARLSSMFSLRVPMRGSRDPGGKNNSHNNGVSNIPSSGGQSFKDKSTEAKHVEEQIGELAEEPNKEVHTEEKLTNEVHTEEELTKEMDTEEELTKEMDTEEAHTEAAHREKELTEEPAKEEPIEDHSVESNKVIGPAASPEGETGKRRTYLLETGGKQESSTGKDSFRVKITSLSQKEHVRIHTPLPLDRGDGSFLMRHPRHIFPTYNITHSTLETLRGVSNDLLSVQGNTVYFQNCMGSYS</sequence>
<proteinExistence type="predicted"/>
<accession>A0AAN8LQJ5</accession>
<dbReference type="EMBL" id="JAGTTL010000010">
    <property type="protein sequence ID" value="KAK6316783.1"/>
    <property type="molecule type" value="Genomic_DNA"/>
</dbReference>
<feature type="domain" description="RabBD" evidence="2">
    <location>
        <begin position="42"/>
        <end position="94"/>
    </location>
</feature>
<keyword evidence="4" id="KW-1185">Reference proteome</keyword>
<dbReference type="GO" id="GO:0006886">
    <property type="term" value="P:intracellular protein transport"/>
    <property type="evidence" value="ECO:0007669"/>
    <property type="project" value="InterPro"/>
</dbReference>
<evidence type="ECO:0000256" key="1">
    <source>
        <dbReference type="SAM" id="MobiDB-lite"/>
    </source>
</evidence>
<feature type="compositionally biased region" description="Basic and acidic residues" evidence="1">
    <location>
        <begin position="180"/>
        <end position="192"/>
    </location>
</feature>
<gene>
    <name evidence="3" type="ORF">J4Q44_G00121830</name>
</gene>
<organism evidence="3 4">
    <name type="scientific">Coregonus suidteri</name>
    <dbReference type="NCBI Taxonomy" id="861788"/>
    <lineage>
        <taxon>Eukaryota</taxon>
        <taxon>Metazoa</taxon>
        <taxon>Chordata</taxon>
        <taxon>Craniata</taxon>
        <taxon>Vertebrata</taxon>
        <taxon>Euteleostomi</taxon>
        <taxon>Actinopterygii</taxon>
        <taxon>Neopterygii</taxon>
        <taxon>Teleostei</taxon>
        <taxon>Protacanthopterygii</taxon>
        <taxon>Salmoniformes</taxon>
        <taxon>Salmonidae</taxon>
        <taxon>Coregoninae</taxon>
        <taxon>Coregonus</taxon>
    </lineage>
</organism>
<protein>
    <recommendedName>
        <fullName evidence="2">RabBD domain-containing protein</fullName>
    </recommendedName>
</protein>
<dbReference type="AlphaFoldDB" id="A0AAN8LQJ5"/>
<feature type="region of interest" description="Disordered" evidence="1">
    <location>
        <begin position="89"/>
        <end position="265"/>
    </location>
</feature>
<dbReference type="GO" id="GO:0031267">
    <property type="term" value="F:small GTPase binding"/>
    <property type="evidence" value="ECO:0007669"/>
    <property type="project" value="InterPro"/>
</dbReference>
<evidence type="ECO:0000259" key="2">
    <source>
        <dbReference type="PROSITE" id="PS50916"/>
    </source>
</evidence>
<feature type="compositionally biased region" description="Basic and acidic residues" evidence="1">
    <location>
        <begin position="200"/>
        <end position="265"/>
    </location>
</feature>
<dbReference type="PROSITE" id="PS50916">
    <property type="entry name" value="RABBD"/>
    <property type="match status" value="1"/>
</dbReference>
<dbReference type="InterPro" id="IPR010911">
    <property type="entry name" value="Rab_BD"/>
</dbReference>
<comment type="caution">
    <text evidence="3">The sequence shown here is derived from an EMBL/GenBank/DDBJ whole genome shotgun (WGS) entry which is preliminary data.</text>
</comment>
<dbReference type="Proteomes" id="UP001356427">
    <property type="component" value="Unassembled WGS sequence"/>
</dbReference>